<dbReference type="InParanoid" id="A0A0C2S327"/>
<dbReference type="OrthoDB" id="417252at2759"/>
<protein>
    <submittedName>
        <fullName evidence="1">Uncharacterized protein</fullName>
    </submittedName>
</protein>
<name>A0A0C2S327_AMAMK</name>
<dbReference type="EMBL" id="KN818387">
    <property type="protein sequence ID" value="KIL57020.1"/>
    <property type="molecule type" value="Genomic_DNA"/>
</dbReference>
<dbReference type="AlphaFoldDB" id="A0A0C2S327"/>
<reference evidence="1 2" key="1">
    <citation type="submission" date="2014-04" db="EMBL/GenBank/DDBJ databases">
        <title>Evolutionary Origins and Diversification of the Mycorrhizal Mutualists.</title>
        <authorList>
            <consortium name="DOE Joint Genome Institute"/>
            <consortium name="Mycorrhizal Genomics Consortium"/>
            <person name="Kohler A."/>
            <person name="Kuo A."/>
            <person name="Nagy L.G."/>
            <person name="Floudas D."/>
            <person name="Copeland A."/>
            <person name="Barry K.W."/>
            <person name="Cichocki N."/>
            <person name="Veneault-Fourrey C."/>
            <person name="LaButti K."/>
            <person name="Lindquist E.A."/>
            <person name="Lipzen A."/>
            <person name="Lundell T."/>
            <person name="Morin E."/>
            <person name="Murat C."/>
            <person name="Riley R."/>
            <person name="Ohm R."/>
            <person name="Sun H."/>
            <person name="Tunlid A."/>
            <person name="Henrissat B."/>
            <person name="Grigoriev I.V."/>
            <person name="Hibbett D.S."/>
            <person name="Martin F."/>
        </authorList>
    </citation>
    <scope>NUCLEOTIDE SEQUENCE [LARGE SCALE GENOMIC DNA]</scope>
    <source>
        <strain evidence="1 2">Koide BX008</strain>
    </source>
</reference>
<organism evidence="1 2">
    <name type="scientific">Amanita muscaria (strain Koide BX008)</name>
    <dbReference type="NCBI Taxonomy" id="946122"/>
    <lineage>
        <taxon>Eukaryota</taxon>
        <taxon>Fungi</taxon>
        <taxon>Dikarya</taxon>
        <taxon>Basidiomycota</taxon>
        <taxon>Agaricomycotina</taxon>
        <taxon>Agaricomycetes</taxon>
        <taxon>Agaricomycetidae</taxon>
        <taxon>Agaricales</taxon>
        <taxon>Pluteineae</taxon>
        <taxon>Amanitaceae</taxon>
        <taxon>Amanita</taxon>
    </lineage>
</organism>
<gene>
    <name evidence="1" type="ORF">M378DRAFT_16560</name>
</gene>
<evidence type="ECO:0000313" key="2">
    <source>
        <dbReference type="Proteomes" id="UP000054549"/>
    </source>
</evidence>
<accession>A0A0C2S327</accession>
<evidence type="ECO:0000313" key="1">
    <source>
        <dbReference type="EMBL" id="KIL57020.1"/>
    </source>
</evidence>
<proteinExistence type="predicted"/>
<keyword evidence="2" id="KW-1185">Reference proteome</keyword>
<dbReference type="Proteomes" id="UP000054549">
    <property type="component" value="Unassembled WGS sequence"/>
</dbReference>
<dbReference type="STRING" id="946122.A0A0C2S327"/>
<sequence length="161" mass="17234">MAGHDSFMSPAYINTIQTSCPWILRYLSAAAVLSPKTSSSQSAPGAPPVSSRVRSALREMVKVIQTVERRCTVLRNTMRESTPGVLRRHGDGEIDGGKTLLDPVDVEHADGGESIANAEPARSTRLTLLDGLRGESLAIIVGGLSVVRLQRSDQRAKSISP</sequence>
<dbReference type="HOGENOM" id="CLU_1643271_0_0_1"/>